<keyword evidence="18" id="KW-1185">Reference proteome</keyword>
<dbReference type="SMART" id="SM00086">
    <property type="entry name" value="PAC"/>
    <property type="match status" value="3"/>
</dbReference>
<dbReference type="SUPFAM" id="SSF55785">
    <property type="entry name" value="PYP-like sensor domain (PAS domain)"/>
    <property type="match status" value="4"/>
</dbReference>
<organism evidence="17 18">
    <name type="scientific">Iodobacter arcticus</name>
    <dbReference type="NCBI Taxonomy" id="590593"/>
    <lineage>
        <taxon>Bacteria</taxon>
        <taxon>Pseudomonadati</taxon>
        <taxon>Pseudomonadota</taxon>
        <taxon>Betaproteobacteria</taxon>
        <taxon>Neisseriales</taxon>
        <taxon>Chitinibacteraceae</taxon>
        <taxon>Iodobacter</taxon>
    </lineage>
</organism>
<feature type="domain" description="Histidine kinase" evidence="12">
    <location>
        <begin position="884"/>
        <end position="1105"/>
    </location>
</feature>
<dbReference type="CDD" id="cd00130">
    <property type="entry name" value="PAS"/>
    <property type="match status" value="3"/>
</dbReference>
<dbReference type="InterPro" id="IPR036890">
    <property type="entry name" value="HATPase_C_sf"/>
</dbReference>
<dbReference type="PROSITE" id="PS50113">
    <property type="entry name" value="PAC"/>
    <property type="match status" value="3"/>
</dbReference>
<evidence type="ECO:0000256" key="1">
    <source>
        <dbReference type="ARBA" id="ARBA00000085"/>
    </source>
</evidence>
<dbReference type="PROSITE" id="PS50112">
    <property type="entry name" value="PAS"/>
    <property type="match status" value="1"/>
</dbReference>
<dbReference type="Gene3D" id="3.40.50.2300">
    <property type="match status" value="2"/>
</dbReference>
<dbReference type="InterPro" id="IPR042240">
    <property type="entry name" value="CHASE_sf"/>
</dbReference>
<dbReference type="SMART" id="SM00073">
    <property type="entry name" value="HPT"/>
    <property type="match status" value="1"/>
</dbReference>
<dbReference type="Pfam" id="PF00512">
    <property type="entry name" value="HisKA"/>
    <property type="match status" value="1"/>
</dbReference>
<dbReference type="InterPro" id="IPR000014">
    <property type="entry name" value="PAS"/>
</dbReference>
<dbReference type="SUPFAM" id="SSF47384">
    <property type="entry name" value="Homodimeric domain of signal transducing histidine kinase"/>
    <property type="match status" value="1"/>
</dbReference>
<evidence type="ECO:0000256" key="6">
    <source>
        <dbReference type="ARBA" id="ARBA00022989"/>
    </source>
</evidence>
<dbReference type="Gene3D" id="3.30.565.10">
    <property type="entry name" value="Histidine kinase-like ATPase, C-terminal domain"/>
    <property type="match status" value="1"/>
</dbReference>
<dbReference type="EC" id="2.7.13.3" evidence="3"/>
<dbReference type="PRINTS" id="PR00344">
    <property type="entry name" value="BCTRLSENSOR"/>
</dbReference>
<dbReference type="InterPro" id="IPR011006">
    <property type="entry name" value="CheY-like_superfamily"/>
</dbReference>
<feature type="transmembrane region" description="Helical" evidence="11">
    <location>
        <begin position="318"/>
        <end position="339"/>
    </location>
</feature>
<evidence type="ECO:0000256" key="7">
    <source>
        <dbReference type="ARBA" id="ARBA00023012"/>
    </source>
</evidence>
<dbReference type="InterPro" id="IPR036641">
    <property type="entry name" value="HPT_dom_sf"/>
</dbReference>
<dbReference type="NCBIfam" id="TIGR00229">
    <property type="entry name" value="sensory_box"/>
    <property type="match status" value="2"/>
</dbReference>
<feature type="domain" description="PAC" evidence="15">
    <location>
        <begin position="813"/>
        <end position="866"/>
    </location>
</feature>
<dbReference type="CDD" id="cd00082">
    <property type="entry name" value="HisKA"/>
    <property type="match status" value="1"/>
</dbReference>
<dbReference type="InterPro" id="IPR005467">
    <property type="entry name" value="His_kinase_dom"/>
</dbReference>
<evidence type="ECO:0000259" key="14">
    <source>
        <dbReference type="PROSITE" id="PS50112"/>
    </source>
</evidence>
<dbReference type="PROSITE" id="PS50110">
    <property type="entry name" value="RESPONSE_REGULATORY"/>
    <property type="match status" value="2"/>
</dbReference>
<evidence type="ECO:0000256" key="10">
    <source>
        <dbReference type="PROSITE-ProRule" id="PRU00169"/>
    </source>
</evidence>
<dbReference type="CDD" id="cd00088">
    <property type="entry name" value="HPT"/>
    <property type="match status" value="1"/>
</dbReference>
<keyword evidence="8 11" id="KW-0472">Membrane</keyword>
<dbReference type="Pfam" id="PF00072">
    <property type="entry name" value="Response_reg"/>
    <property type="match status" value="1"/>
</dbReference>
<comment type="caution">
    <text evidence="17">The sequence shown here is derived from an EMBL/GenBank/DDBJ whole genome shotgun (WGS) entry which is preliminary data.</text>
</comment>
<dbReference type="InterPro" id="IPR001610">
    <property type="entry name" value="PAC"/>
</dbReference>
<dbReference type="Pfam" id="PF08447">
    <property type="entry name" value="PAS_3"/>
    <property type="match status" value="3"/>
</dbReference>
<dbReference type="EMBL" id="JBHTBQ010000009">
    <property type="protein sequence ID" value="MFC7419390.1"/>
    <property type="molecule type" value="Genomic_DNA"/>
</dbReference>
<evidence type="ECO:0000259" key="16">
    <source>
        <dbReference type="PROSITE" id="PS50894"/>
    </source>
</evidence>
<keyword evidence="7" id="KW-0902">Two-component regulatory system</keyword>
<keyword evidence="4 10" id="KW-0597">Phosphoprotein</keyword>
<comment type="catalytic activity">
    <reaction evidence="1">
        <text>ATP + protein L-histidine = ADP + protein N-phospho-L-histidine.</text>
        <dbReference type="EC" id="2.7.13.3"/>
    </reaction>
</comment>
<dbReference type="Proteomes" id="UP001596473">
    <property type="component" value="Unassembled WGS sequence"/>
</dbReference>
<dbReference type="PROSITE" id="PS50109">
    <property type="entry name" value="HIS_KIN"/>
    <property type="match status" value="1"/>
</dbReference>
<dbReference type="PANTHER" id="PTHR45339:SF5">
    <property type="entry name" value="HISTIDINE KINASE"/>
    <property type="match status" value="1"/>
</dbReference>
<dbReference type="SUPFAM" id="SSF47226">
    <property type="entry name" value="Histidine-containing phosphotransfer domain, HPT domain"/>
    <property type="match status" value="1"/>
</dbReference>
<feature type="domain" description="Response regulatory" evidence="13">
    <location>
        <begin position="1258"/>
        <end position="1375"/>
    </location>
</feature>
<dbReference type="InterPro" id="IPR000700">
    <property type="entry name" value="PAS-assoc_C"/>
</dbReference>
<reference evidence="18" key="1">
    <citation type="journal article" date="2019" name="Int. J. Syst. Evol. Microbiol.">
        <title>The Global Catalogue of Microorganisms (GCM) 10K type strain sequencing project: providing services to taxonomists for standard genome sequencing and annotation.</title>
        <authorList>
            <consortium name="The Broad Institute Genomics Platform"/>
            <consortium name="The Broad Institute Genome Sequencing Center for Infectious Disease"/>
            <person name="Wu L."/>
            <person name="Ma J."/>
        </authorList>
    </citation>
    <scope>NUCLEOTIDE SEQUENCE [LARGE SCALE GENOMIC DNA]</scope>
    <source>
        <strain evidence="18">CCUG 62945</strain>
    </source>
</reference>
<feature type="modified residue" description="4-aspartylphosphate" evidence="10">
    <location>
        <position position="1173"/>
    </location>
</feature>
<accession>A0ABW2QWQ8</accession>
<evidence type="ECO:0000256" key="2">
    <source>
        <dbReference type="ARBA" id="ARBA00004370"/>
    </source>
</evidence>
<evidence type="ECO:0000313" key="17">
    <source>
        <dbReference type="EMBL" id="MFC7419390.1"/>
    </source>
</evidence>
<dbReference type="SMART" id="SM00091">
    <property type="entry name" value="PAS"/>
    <property type="match status" value="4"/>
</dbReference>
<name>A0ABW2QWQ8_9NEIS</name>
<evidence type="ECO:0000256" key="8">
    <source>
        <dbReference type="ARBA" id="ARBA00023136"/>
    </source>
</evidence>
<dbReference type="SMART" id="SM00448">
    <property type="entry name" value="REC"/>
    <property type="match status" value="2"/>
</dbReference>
<gene>
    <name evidence="17" type="ORF">ACFQNF_05805</name>
</gene>
<dbReference type="CDD" id="cd17546">
    <property type="entry name" value="REC_hyHK_CKI1_RcsC-like"/>
    <property type="match status" value="1"/>
</dbReference>
<dbReference type="Pfam" id="PF01627">
    <property type="entry name" value="Hpt"/>
    <property type="match status" value="1"/>
</dbReference>
<evidence type="ECO:0000256" key="3">
    <source>
        <dbReference type="ARBA" id="ARBA00012438"/>
    </source>
</evidence>
<dbReference type="Pfam" id="PF03924">
    <property type="entry name" value="CHASE"/>
    <property type="match status" value="1"/>
</dbReference>
<evidence type="ECO:0000256" key="9">
    <source>
        <dbReference type="PROSITE-ProRule" id="PRU00110"/>
    </source>
</evidence>
<dbReference type="InterPro" id="IPR003661">
    <property type="entry name" value="HisK_dim/P_dom"/>
</dbReference>
<feature type="domain" description="PAC" evidence="15">
    <location>
        <begin position="684"/>
        <end position="736"/>
    </location>
</feature>
<proteinExistence type="predicted"/>
<dbReference type="SMART" id="SM00388">
    <property type="entry name" value="HisKA"/>
    <property type="match status" value="1"/>
</dbReference>
<dbReference type="Pfam" id="PF13426">
    <property type="entry name" value="PAS_9"/>
    <property type="match status" value="1"/>
</dbReference>
<dbReference type="Gene3D" id="3.30.450.350">
    <property type="entry name" value="CHASE domain"/>
    <property type="match status" value="1"/>
</dbReference>
<keyword evidence="6 11" id="KW-1133">Transmembrane helix</keyword>
<sequence>MEPFFRRFSRENTLWRSPFLLGLLSIATSGVFASLIDRMENERAEAAFLQTSSRLVSAVQNRMSSYGDGLRRAHAFSGVSANQPVEFLRYMQFLDLASSQPGALSIGLVRQVSEVNRTAYQAKWASDFSNISLRMASVSSLNTDAYIIEALEPGIFKVDVRGYDFSTDHAVVSDLIWAIRKDKEVIVSSSLFSSLHHADFFVFSPWYRFESRINKFFDRQGTLQGFIYAPVSAAKMMESINLEYGGFIEYKMLIAGLPNKHPYKIYESRFVNGDKNEVEKIDSLFNREVIFDYGGKKIKIIMKSRPEFEIIYKSNNGLWIFIFGLIISMGGGYVFYIIINVRNSYLQLRDQLEKKKENEIFLALSEVGSLVLKINQQGQILNINEAAQKLFKLTAADVCGKNICCLFLDLSSEILEKNIQSCMSHSKNKTEYPPLVLNGVDYDGDSFSASLSFYFFAQNKIIVGVLAKPALIEDKEKIIIKERLNLAINAAHLGIWDWWLEENEIHWDETMYSFYGLDAISFNVNYANWSGRIVREDIVKFDGAVHAMLHGGESLCEVVRITRADGSIRYISMHGKLILNEKDHAERVIGINFDITSLKEAEHSLRESGERFSLAAQAAKEGIWDWNMQTGEVWFSSQWKENFGYQDDELENNLATWDYLIDPEDRKRFLRLTHEFNQSMSDRFEVTLRFKHKAGHWVSVRSRAVHLKNESGDVVRMVGSHEDITEILKHEEALNESRKRMDLTIQCAGLGIWDWNIVTNEVLFGGQWAEMLGYELSEIKHNINSWSGLTHPDDLVIAGQVLQAHFDGKTPTYSAEFRMRAKDGSWRWILGVGRVNAFGPRGEPLRILGVNIDIHARKMNEDALQAATLLAEAASRAKSEFLANMSHEIRTPLNAVLGFSALLQESKLNPQQRDLIDSIHTAGNSLLAIVNDLLDFSKIEAGRLELDCVALDLRQLCEEALFIGMPKAYLKNLEIACVVAPSVPERVLGDPVRVKQILLNLMNNAIKFTVSGHIVIRVSSEALDNQQALIRVQVKDTGLGISEQLKSELFRPFTQADNSMTRKFGGTGLGLSICKRLIEAMEGRIGVESLLGEGAEFWFEIPFNVTDAEPPAPVQNEHPSNRVLVLDLFAAHAESLQMMLGRLGLAADCYTDLEQGLAALEQLTEVYILVIIDARYEQIAGQNHRIRAIAPQVPLIYLGHPMIDDGYRAAHPLAFFLAKPASERQLRHCIEGALHIVESAPIKVKQLLAQDIERLNLHILVAEDNPINQKVVMMMLQKLACKVDVACNGLEALNAVQKGHYDLVFMDCQMPEMDGYTSVALIRSLSGKQSQVPIVALTANAFKVDEERCYAVGMNDFIAKPITAEHLIRVLSRFFSNQLNEQVTIAQSGDPMISSISPEEIDKEMASINHTFEDLKTMLGMDMTDELIQLFLPTLDECLANLGAVIESGDGDAVVNCAHKLKGAAAQLGAQSLADLCKKVEQTGREKELNEAWPFHAKIISLGRAVGQRLRERQN</sequence>
<evidence type="ECO:0000259" key="15">
    <source>
        <dbReference type="PROSITE" id="PS50113"/>
    </source>
</evidence>
<dbReference type="Gene3D" id="2.10.70.100">
    <property type="match status" value="1"/>
</dbReference>
<dbReference type="Pfam" id="PF02518">
    <property type="entry name" value="HATPase_c"/>
    <property type="match status" value="1"/>
</dbReference>
<dbReference type="InterPro" id="IPR004358">
    <property type="entry name" value="Sig_transdc_His_kin-like_C"/>
</dbReference>
<dbReference type="InterPro" id="IPR008207">
    <property type="entry name" value="Sig_transdc_His_kin_Hpt_dom"/>
</dbReference>
<dbReference type="InterPro" id="IPR001789">
    <property type="entry name" value="Sig_transdc_resp-reg_receiver"/>
</dbReference>
<evidence type="ECO:0000256" key="11">
    <source>
        <dbReference type="SAM" id="Phobius"/>
    </source>
</evidence>
<protein>
    <recommendedName>
        <fullName evidence="3">histidine kinase</fullName>
        <ecNumber evidence="3">2.7.13.3</ecNumber>
    </recommendedName>
</protein>
<comment type="subcellular location">
    <subcellularLocation>
        <location evidence="2">Membrane</location>
    </subcellularLocation>
</comment>
<dbReference type="SMART" id="SM00387">
    <property type="entry name" value="HATPase_c"/>
    <property type="match status" value="1"/>
</dbReference>
<dbReference type="InterPro" id="IPR003594">
    <property type="entry name" value="HATPase_dom"/>
</dbReference>
<feature type="modified residue" description="4-aspartylphosphate" evidence="10">
    <location>
        <position position="1307"/>
    </location>
</feature>
<dbReference type="Gene3D" id="1.20.120.160">
    <property type="entry name" value="HPT domain"/>
    <property type="match status" value="1"/>
</dbReference>
<feature type="domain" description="PAS" evidence="14">
    <location>
        <begin position="356"/>
        <end position="426"/>
    </location>
</feature>
<evidence type="ECO:0000256" key="4">
    <source>
        <dbReference type="ARBA" id="ARBA00022553"/>
    </source>
</evidence>
<evidence type="ECO:0000313" key="18">
    <source>
        <dbReference type="Proteomes" id="UP001596473"/>
    </source>
</evidence>
<dbReference type="SUPFAM" id="SSF55874">
    <property type="entry name" value="ATPase domain of HSP90 chaperone/DNA topoisomerase II/histidine kinase"/>
    <property type="match status" value="1"/>
</dbReference>
<dbReference type="RefSeq" id="WP_380186844.1">
    <property type="nucleotide sequence ID" value="NZ_JBHTBQ010000009.1"/>
</dbReference>
<dbReference type="SUPFAM" id="SSF52172">
    <property type="entry name" value="CheY-like"/>
    <property type="match status" value="2"/>
</dbReference>
<dbReference type="InterPro" id="IPR006189">
    <property type="entry name" value="CHASE_dom"/>
</dbReference>
<dbReference type="PROSITE" id="PS50894">
    <property type="entry name" value="HPT"/>
    <property type="match status" value="1"/>
</dbReference>
<dbReference type="InterPro" id="IPR036097">
    <property type="entry name" value="HisK_dim/P_sf"/>
</dbReference>
<feature type="modified residue" description="Phosphohistidine" evidence="9">
    <location>
        <position position="1459"/>
    </location>
</feature>
<dbReference type="PANTHER" id="PTHR45339">
    <property type="entry name" value="HYBRID SIGNAL TRANSDUCTION HISTIDINE KINASE J"/>
    <property type="match status" value="1"/>
</dbReference>
<dbReference type="Gene3D" id="1.10.287.130">
    <property type="match status" value="1"/>
</dbReference>
<dbReference type="CDD" id="cd16922">
    <property type="entry name" value="HATPase_EvgS-ArcB-TorS-like"/>
    <property type="match status" value="1"/>
</dbReference>
<feature type="domain" description="HPt" evidence="16">
    <location>
        <begin position="1420"/>
        <end position="1515"/>
    </location>
</feature>
<keyword evidence="5 11" id="KW-0812">Transmembrane</keyword>
<dbReference type="InterPro" id="IPR013655">
    <property type="entry name" value="PAS_fold_3"/>
</dbReference>
<feature type="domain" description="PAC" evidence="15">
    <location>
        <begin position="555"/>
        <end position="607"/>
    </location>
</feature>
<dbReference type="InterPro" id="IPR035965">
    <property type="entry name" value="PAS-like_dom_sf"/>
</dbReference>
<evidence type="ECO:0000259" key="12">
    <source>
        <dbReference type="PROSITE" id="PS50109"/>
    </source>
</evidence>
<feature type="domain" description="Response regulatory" evidence="13">
    <location>
        <begin position="1122"/>
        <end position="1234"/>
    </location>
</feature>
<evidence type="ECO:0000259" key="13">
    <source>
        <dbReference type="PROSITE" id="PS50110"/>
    </source>
</evidence>
<dbReference type="Gene3D" id="3.30.450.20">
    <property type="entry name" value="PAS domain"/>
    <property type="match status" value="4"/>
</dbReference>
<evidence type="ECO:0000256" key="5">
    <source>
        <dbReference type="ARBA" id="ARBA00022692"/>
    </source>
</evidence>